<accession>A0ABY7NGN8</accession>
<protein>
    <submittedName>
        <fullName evidence="2">PilZ domain-containing protein</fullName>
    </submittedName>
</protein>
<dbReference type="SUPFAM" id="SSF141371">
    <property type="entry name" value="PilZ domain-like"/>
    <property type="match status" value="1"/>
</dbReference>
<reference evidence="2 3" key="1">
    <citation type="submission" date="2022-12" db="EMBL/GenBank/DDBJ databases">
        <title>Sphingomonas abieness sp. nov., an endophytic bacterium isolated from Abies koreana.</title>
        <authorList>
            <person name="Jiang L."/>
            <person name="Lee J."/>
        </authorList>
    </citation>
    <scope>NUCLEOTIDE SEQUENCE [LARGE SCALE GENOMIC DNA]</scope>
    <source>
        <strain evidence="3">PAMB 00755</strain>
    </source>
</reference>
<dbReference type="EMBL" id="CP115174">
    <property type="protein sequence ID" value="WBO20712.1"/>
    <property type="molecule type" value="Genomic_DNA"/>
</dbReference>
<dbReference type="RefSeq" id="WP_270075362.1">
    <property type="nucleotide sequence ID" value="NZ_CP115174.1"/>
</dbReference>
<dbReference type="Proteomes" id="UP001210865">
    <property type="component" value="Chromosome"/>
</dbReference>
<keyword evidence="3" id="KW-1185">Reference proteome</keyword>
<dbReference type="Pfam" id="PF07238">
    <property type="entry name" value="PilZ"/>
    <property type="match status" value="1"/>
</dbReference>
<organism evidence="2 3">
    <name type="scientific">Sphingomonas abietis</name>
    <dbReference type="NCBI Taxonomy" id="3012344"/>
    <lineage>
        <taxon>Bacteria</taxon>
        <taxon>Pseudomonadati</taxon>
        <taxon>Pseudomonadota</taxon>
        <taxon>Alphaproteobacteria</taxon>
        <taxon>Sphingomonadales</taxon>
        <taxon>Sphingomonadaceae</taxon>
        <taxon>Sphingomonas</taxon>
    </lineage>
</organism>
<evidence type="ECO:0000313" key="3">
    <source>
        <dbReference type="Proteomes" id="UP001210865"/>
    </source>
</evidence>
<sequence>MRQAAIDMPGSDTLLAWFDVKERMIRVTGTGIWSMALLDRHIDQLKRLVARSRAGGGGLRVLVDLSEAAVQTPAVAARIAQMTDEIYGPDDRVAIVVPSSQLKIRMRHLVRTARSRTFLAHVVAEQWLRAHDEVAPAPVAAGDRARRRLISLVTTIEAESGRRLAVRIVNMSSTGLLLDGRASLPIGERLRIILPDIGAVAGRIVRVRDDFAGVKLDQSIAVERLRLV</sequence>
<evidence type="ECO:0000313" key="2">
    <source>
        <dbReference type="EMBL" id="WBO20712.1"/>
    </source>
</evidence>
<gene>
    <name evidence="2" type="ORF">PBT88_10840</name>
</gene>
<proteinExistence type="predicted"/>
<dbReference type="InterPro" id="IPR009875">
    <property type="entry name" value="PilZ_domain"/>
</dbReference>
<evidence type="ECO:0000259" key="1">
    <source>
        <dbReference type="Pfam" id="PF07238"/>
    </source>
</evidence>
<feature type="domain" description="PilZ" evidence="1">
    <location>
        <begin position="150"/>
        <end position="216"/>
    </location>
</feature>
<name>A0ABY7NGN8_9SPHN</name>